<feature type="region of interest" description="Disordered" evidence="2">
    <location>
        <begin position="1"/>
        <end position="48"/>
    </location>
</feature>
<dbReference type="Proteomes" id="UP001142489">
    <property type="component" value="Unassembled WGS sequence"/>
</dbReference>
<name>A0A9Q0X9G7_9SAUR</name>
<dbReference type="AlphaFoldDB" id="A0A9Q0X9G7"/>
<feature type="compositionally biased region" description="Low complexity" evidence="2">
    <location>
        <begin position="9"/>
        <end position="25"/>
    </location>
</feature>
<evidence type="ECO:0000259" key="3">
    <source>
        <dbReference type="Pfam" id="PF14816"/>
    </source>
</evidence>
<feature type="region of interest" description="Disordered" evidence="2">
    <location>
        <begin position="166"/>
        <end position="207"/>
    </location>
</feature>
<feature type="region of interest" description="Disordered" evidence="2">
    <location>
        <begin position="125"/>
        <end position="153"/>
    </location>
</feature>
<proteinExistence type="inferred from homology"/>
<comment type="similarity">
    <text evidence="1">Belongs to the FAM178 family.</text>
</comment>
<evidence type="ECO:0000256" key="1">
    <source>
        <dbReference type="ARBA" id="ARBA00010311"/>
    </source>
</evidence>
<feature type="domain" description="Coiled-coil SMC6 And NSE5 INteracting (CANIN)" evidence="3">
    <location>
        <begin position="517"/>
        <end position="858"/>
    </location>
</feature>
<evidence type="ECO:0000256" key="2">
    <source>
        <dbReference type="SAM" id="MobiDB-lite"/>
    </source>
</evidence>
<dbReference type="OrthoDB" id="6158547at2759"/>
<organism evidence="4 5">
    <name type="scientific">Phrynocephalus forsythii</name>
    <dbReference type="NCBI Taxonomy" id="171643"/>
    <lineage>
        <taxon>Eukaryota</taxon>
        <taxon>Metazoa</taxon>
        <taxon>Chordata</taxon>
        <taxon>Craniata</taxon>
        <taxon>Vertebrata</taxon>
        <taxon>Euteleostomi</taxon>
        <taxon>Lepidosauria</taxon>
        <taxon>Squamata</taxon>
        <taxon>Bifurcata</taxon>
        <taxon>Unidentata</taxon>
        <taxon>Episquamata</taxon>
        <taxon>Toxicofera</taxon>
        <taxon>Iguania</taxon>
        <taxon>Acrodonta</taxon>
        <taxon>Agamidae</taxon>
        <taxon>Agaminae</taxon>
        <taxon>Phrynocephalus</taxon>
    </lineage>
</organism>
<keyword evidence="5" id="KW-1185">Reference proteome</keyword>
<feature type="region of interest" description="Disordered" evidence="2">
    <location>
        <begin position="406"/>
        <end position="478"/>
    </location>
</feature>
<sequence length="1003" mass="111697">MSTMNTGQPEASSPSLSSSHPPGTSGEAAEDLPAQGTSGVAPAPPPTKVTYSMELFRTKKDIRWFQIPLSSSRRPKARLFSFTFQSSLQEYQRLRKVKRLKIGRPFSMLPLPSLPAMLMDSCCKASRKKRDNRRPLGARETQGHKRLRSHREESWAFSRRMRTRLQKCRSSARSSATRSVVHSKTLSRQPGEEPVSSPSETQGQADPGHLQRKLILDVPGPLSSLSCSSYAIAEAGRSDNGFRMWGNAASPLKEEDYEFPPDWSPPRIDFLYNRDPPVLSPAPGPDPQHPGEVTEISTWTAEPPVLELTAKASPPPGRPLQLHGEPSIKPPQAGDDAGMSRPEHPLPVFCPEVHQEEEDATPEDQIEMDEGKAFGMRGHPPSPPALYPLAVSSPVSFSSGISATWEELSGDPESVTCESGEDGDPGPDSPPSPVSIHLLTAASLGMSPRCSASTSSDEPPEGPTQDVEMDEDSDDSGLWPLEQLLRRSRTDRSSAEPQAMVFQVAFVLEERRHLPEDRLLERNPEKTLSLCSPLSSVEVPGEGGVPFAESHRLILQQFSTVQGTIPAVHPGEHIFCPPGYARTPMALDTSGLKPQSPLEDLFFRSQFTRQVEILQDGLLSSLYGGPCAVAPRPVLCWLFQLMSLSPEISADAFRALWEISVHQIASADKINSEFWCPNLTDVLQAFYHLGAHTSTLFPAGLVQPEFRSEELEFLEPFLGSPGIDRERHPENTPCWVTLGAMLGRIFKFLTLCLASRPHDYPDQQRWTLLALLCRISLDRTLRKQPQVELQQLMLTLLQGIRDWPGKLPGFCRSLCHVSQHHHNLVAVVHSFPETTARGRELRRHLSLCFIAKLLGRTEMATMSHWREETQLKHLACLLPLMKPSILKQALQWEGVLREPPRRGRQEAPTDLDLEACYLCHSLLILANVVVGTKAVPLREQGCLQQLCAQLHQHVGANIREDPCLMYRTKLKDLVAQTYIKWQELLSHHRWLQISPWQGQSKNI</sequence>
<reference evidence="4" key="1">
    <citation type="journal article" date="2023" name="DNA Res.">
        <title>Chromosome-level genome assembly of Phrynocephalus forsythii using third-generation DNA sequencing and Hi-C analysis.</title>
        <authorList>
            <person name="Qi Y."/>
            <person name="Zhao W."/>
            <person name="Zhao Y."/>
            <person name="Niu C."/>
            <person name="Cao S."/>
            <person name="Zhang Y."/>
        </authorList>
    </citation>
    <scope>NUCLEOTIDE SEQUENCE</scope>
    <source>
        <tissue evidence="4">Muscle</tissue>
    </source>
</reference>
<evidence type="ECO:0000313" key="4">
    <source>
        <dbReference type="EMBL" id="KAJ7305232.1"/>
    </source>
</evidence>
<dbReference type="PANTHER" id="PTHR16046:SF11">
    <property type="entry name" value="PROTEIN FAM178B"/>
    <property type="match status" value="1"/>
</dbReference>
<dbReference type="Pfam" id="PF14816">
    <property type="entry name" value="CANIN"/>
    <property type="match status" value="1"/>
</dbReference>
<feature type="region of interest" description="Disordered" evidence="2">
    <location>
        <begin position="355"/>
        <end position="392"/>
    </location>
</feature>
<dbReference type="EMBL" id="JAPFRF010000022">
    <property type="protein sequence ID" value="KAJ7305232.1"/>
    <property type="molecule type" value="Genomic_DNA"/>
</dbReference>
<dbReference type="InterPro" id="IPR044276">
    <property type="entry name" value="CANIN_dom"/>
</dbReference>
<evidence type="ECO:0000313" key="5">
    <source>
        <dbReference type="Proteomes" id="UP001142489"/>
    </source>
</evidence>
<accession>A0A9Q0X9G7</accession>
<feature type="compositionally biased region" description="Acidic residues" evidence="2">
    <location>
        <begin position="355"/>
        <end position="368"/>
    </location>
</feature>
<dbReference type="PANTHER" id="PTHR16046">
    <property type="entry name" value="SMC5-SMC6 COMPLEX LOCALIZATION FACTOR 2"/>
    <property type="match status" value="1"/>
</dbReference>
<protein>
    <recommendedName>
        <fullName evidence="3">Coiled-coil SMC6 And NSE5 INteracting (CANIN) domain-containing protein</fullName>
    </recommendedName>
</protein>
<feature type="compositionally biased region" description="Low complexity" evidence="2">
    <location>
        <begin position="169"/>
        <end position="179"/>
    </location>
</feature>
<feature type="region of interest" description="Disordered" evidence="2">
    <location>
        <begin position="311"/>
        <end position="342"/>
    </location>
</feature>
<comment type="caution">
    <text evidence="4">The sequence shown here is derived from an EMBL/GenBank/DDBJ whole genome shotgun (WGS) entry which is preliminary data.</text>
</comment>
<dbReference type="InterPro" id="IPR026161">
    <property type="entry name" value="FAM178"/>
</dbReference>
<gene>
    <name evidence="4" type="ORF">JRQ81_011143</name>
</gene>